<sequence>MILSYKLYLTAVTALTILLNIASSVEHVHFVITIILSLSTVLPKISLLLGREKRIPRILIKLSAEISTFLSVCAVPGRWLLSKNHPSSTFLLLRRFQTSFPTFFLQVYMVSHA</sequence>
<evidence type="ECO:0000313" key="2">
    <source>
        <dbReference type="EMBL" id="CAG6784627.1"/>
    </source>
</evidence>
<accession>A0A8D9BL54</accession>
<dbReference type="AlphaFoldDB" id="A0A8D9BL54"/>
<evidence type="ECO:0000256" key="1">
    <source>
        <dbReference type="SAM" id="Phobius"/>
    </source>
</evidence>
<dbReference type="EMBL" id="HBUF01638874">
    <property type="protein sequence ID" value="CAG6784627.1"/>
    <property type="molecule type" value="Transcribed_RNA"/>
</dbReference>
<proteinExistence type="predicted"/>
<keyword evidence="1" id="KW-0472">Membrane</keyword>
<dbReference type="EMBL" id="HBUF01300833">
    <property type="protein sequence ID" value="CAG6691074.1"/>
    <property type="molecule type" value="Transcribed_RNA"/>
</dbReference>
<organism evidence="2">
    <name type="scientific">Cacopsylla melanoneura</name>
    <dbReference type="NCBI Taxonomy" id="428564"/>
    <lineage>
        <taxon>Eukaryota</taxon>
        <taxon>Metazoa</taxon>
        <taxon>Ecdysozoa</taxon>
        <taxon>Arthropoda</taxon>
        <taxon>Hexapoda</taxon>
        <taxon>Insecta</taxon>
        <taxon>Pterygota</taxon>
        <taxon>Neoptera</taxon>
        <taxon>Paraneoptera</taxon>
        <taxon>Hemiptera</taxon>
        <taxon>Sternorrhyncha</taxon>
        <taxon>Psylloidea</taxon>
        <taxon>Psyllidae</taxon>
        <taxon>Psyllinae</taxon>
        <taxon>Cacopsylla</taxon>
    </lineage>
</organism>
<keyword evidence="1" id="KW-0812">Transmembrane</keyword>
<dbReference type="EMBL" id="HBUF01300832">
    <property type="protein sequence ID" value="CAG6691073.1"/>
    <property type="molecule type" value="Transcribed_RNA"/>
</dbReference>
<dbReference type="EMBL" id="HBUF01638875">
    <property type="protein sequence ID" value="CAG6784628.1"/>
    <property type="molecule type" value="Transcribed_RNA"/>
</dbReference>
<feature type="transmembrane region" description="Helical" evidence="1">
    <location>
        <begin position="31"/>
        <end position="50"/>
    </location>
</feature>
<name>A0A8D9BL54_9HEMI</name>
<reference evidence="2" key="1">
    <citation type="submission" date="2021-05" db="EMBL/GenBank/DDBJ databases">
        <authorList>
            <person name="Alioto T."/>
            <person name="Alioto T."/>
            <person name="Gomez Garrido J."/>
        </authorList>
    </citation>
    <scope>NUCLEOTIDE SEQUENCE</scope>
</reference>
<keyword evidence="1" id="KW-1133">Transmembrane helix</keyword>
<protein>
    <submittedName>
        <fullName evidence="2">Uncharacterized protein</fullName>
    </submittedName>
</protein>
<feature type="transmembrane region" description="Helical" evidence="1">
    <location>
        <begin position="7"/>
        <end position="25"/>
    </location>
</feature>